<gene>
    <name evidence="2" type="ORF">METZ01_LOCUS318628</name>
</gene>
<organism evidence="2">
    <name type="scientific">marine metagenome</name>
    <dbReference type="NCBI Taxonomy" id="408172"/>
    <lineage>
        <taxon>unclassified sequences</taxon>
        <taxon>metagenomes</taxon>
        <taxon>ecological metagenomes</taxon>
    </lineage>
</organism>
<reference evidence="2" key="1">
    <citation type="submission" date="2018-05" db="EMBL/GenBank/DDBJ databases">
        <authorList>
            <person name="Lanie J.A."/>
            <person name="Ng W.-L."/>
            <person name="Kazmierczak K.M."/>
            <person name="Andrzejewski T.M."/>
            <person name="Davidsen T.M."/>
            <person name="Wayne K.J."/>
            <person name="Tettelin H."/>
            <person name="Glass J.I."/>
            <person name="Rusch D."/>
            <person name="Podicherti R."/>
            <person name="Tsui H.-C.T."/>
            <person name="Winkler M.E."/>
        </authorList>
    </citation>
    <scope>NUCLEOTIDE SEQUENCE</scope>
</reference>
<feature type="region of interest" description="Disordered" evidence="1">
    <location>
        <begin position="1"/>
        <end position="34"/>
    </location>
</feature>
<evidence type="ECO:0000313" key="2">
    <source>
        <dbReference type="EMBL" id="SVC65774.1"/>
    </source>
</evidence>
<accession>A0A382NX74</accession>
<proteinExistence type="predicted"/>
<protein>
    <submittedName>
        <fullName evidence="2">Uncharacterized protein</fullName>
    </submittedName>
</protein>
<evidence type="ECO:0000256" key="1">
    <source>
        <dbReference type="SAM" id="MobiDB-lite"/>
    </source>
</evidence>
<sequence>MLADKAGCTGDKNPHSVDVSRAPKPRSRSDMTAG</sequence>
<dbReference type="AlphaFoldDB" id="A0A382NX74"/>
<name>A0A382NX74_9ZZZZ</name>
<feature type="non-terminal residue" evidence="2">
    <location>
        <position position="34"/>
    </location>
</feature>
<dbReference type="EMBL" id="UINC01103412">
    <property type="protein sequence ID" value="SVC65774.1"/>
    <property type="molecule type" value="Genomic_DNA"/>
</dbReference>